<gene>
    <name evidence="9" type="ORF">SAMN04488503_1858</name>
</gene>
<dbReference type="Pfam" id="PF02472">
    <property type="entry name" value="ExbD"/>
    <property type="match status" value="1"/>
</dbReference>
<dbReference type="OrthoDB" id="9798629at2"/>
<sequence length="159" mass="16314">MKPHDGAMTDGGDDSGLIAEINVTPFIDVMLVLLIVFMVAAPLMMAGVPLSLPKSSAAALAPPKEPLVVSMDKDGRIFIGDEAADSATLPEKLTRMTAEDPGRTVHVRCDKELDYGRIMELLGVIGQGGVASISLVAEGAQAVGAERGGGPSASGGSER</sequence>
<reference evidence="9 10" key="1">
    <citation type="submission" date="2017-06" db="EMBL/GenBank/DDBJ databases">
        <authorList>
            <person name="Kim H.J."/>
            <person name="Triplett B.A."/>
        </authorList>
    </citation>
    <scope>NUCLEOTIDE SEQUENCE [LARGE SCALE GENOMIC DNA]</scope>
    <source>
        <strain evidence="9 10">DSM 13116</strain>
    </source>
</reference>
<keyword evidence="7" id="KW-0653">Protein transport</keyword>
<comment type="subcellular location">
    <subcellularLocation>
        <location evidence="1">Cell membrane</location>
        <topology evidence="1">Single-pass membrane protein</topology>
    </subcellularLocation>
    <subcellularLocation>
        <location evidence="7">Cell membrane</location>
        <topology evidence="7">Single-pass type II membrane protein</topology>
    </subcellularLocation>
</comment>
<keyword evidence="5 8" id="KW-1133">Transmembrane helix</keyword>
<name>A0A239A5T2_9BACT</name>
<dbReference type="Proteomes" id="UP000198324">
    <property type="component" value="Unassembled WGS sequence"/>
</dbReference>
<evidence type="ECO:0000256" key="4">
    <source>
        <dbReference type="ARBA" id="ARBA00022692"/>
    </source>
</evidence>
<evidence type="ECO:0000256" key="1">
    <source>
        <dbReference type="ARBA" id="ARBA00004162"/>
    </source>
</evidence>
<keyword evidence="7" id="KW-0813">Transport</keyword>
<dbReference type="InterPro" id="IPR003400">
    <property type="entry name" value="ExbD"/>
</dbReference>
<keyword evidence="6 8" id="KW-0472">Membrane</keyword>
<comment type="similarity">
    <text evidence="2 7">Belongs to the ExbD/TolR family.</text>
</comment>
<dbReference type="GO" id="GO:0022857">
    <property type="term" value="F:transmembrane transporter activity"/>
    <property type="evidence" value="ECO:0007669"/>
    <property type="project" value="InterPro"/>
</dbReference>
<evidence type="ECO:0000256" key="7">
    <source>
        <dbReference type="RuleBase" id="RU003879"/>
    </source>
</evidence>
<evidence type="ECO:0000256" key="6">
    <source>
        <dbReference type="ARBA" id="ARBA00023136"/>
    </source>
</evidence>
<evidence type="ECO:0000313" key="9">
    <source>
        <dbReference type="EMBL" id="SNR91016.1"/>
    </source>
</evidence>
<proteinExistence type="inferred from homology"/>
<evidence type="ECO:0000313" key="10">
    <source>
        <dbReference type="Proteomes" id="UP000198324"/>
    </source>
</evidence>
<accession>A0A239A5T2</accession>
<dbReference type="PANTHER" id="PTHR30558:SF7">
    <property type="entry name" value="TOL-PAL SYSTEM PROTEIN TOLR"/>
    <property type="match status" value="1"/>
</dbReference>
<evidence type="ECO:0000256" key="3">
    <source>
        <dbReference type="ARBA" id="ARBA00022475"/>
    </source>
</evidence>
<keyword evidence="10" id="KW-1185">Reference proteome</keyword>
<dbReference type="GO" id="GO:0015031">
    <property type="term" value="P:protein transport"/>
    <property type="evidence" value="ECO:0007669"/>
    <property type="project" value="UniProtKB-KW"/>
</dbReference>
<keyword evidence="4 7" id="KW-0812">Transmembrane</keyword>
<keyword evidence="3" id="KW-1003">Cell membrane</keyword>
<evidence type="ECO:0000256" key="5">
    <source>
        <dbReference type="ARBA" id="ARBA00022989"/>
    </source>
</evidence>
<organism evidence="9 10">
    <name type="scientific">Humidesulfovibrio mexicanus</name>
    <dbReference type="NCBI Taxonomy" id="147047"/>
    <lineage>
        <taxon>Bacteria</taxon>
        <taxon>Pseudomonadati</taxon>
        <taxon>Thermodesulfobacteriota</taxon>
        <taxon>Desulfovibrionia</taxon>
        <taxon>Desulfovibrionales</taxon>
        <taxon>Desulfovibrionaceae</taxon>
        <taxon>Humidesulfovibrio</taxon>
    </lineage>
</organism>
<dbReference type="EMBL" id="FZOC01000003">
    <property type="protein sequence ID" value="SNR91016.1"/>
    <property type="molecule type" value="Genomic_DNA"/>
</dbReference>
<evidence type="ECO:0000256" key="2">
    <source>
        <dbReference type="ARBA" id="ARBA00005811"/>
    </source>
</evidence>
<dbReference type="GO" id="GO:0005886">
    <property type="term" value="C:plasma membrane"/>
    <property type="evidence" value="ECO:0007669"/>
    <property type="project" value="UniProtKB-SubCell"/>
</dbReference>
<evidence type="ECO:0000256" key="8">
    <source>
        <dbReference type="SAM" id="Phobius"/>
    </source>
</evidence>
<feature type="transmembrane region" description="Helical" evidence="8">
    <location>
        <begin position="29"/>
        <end position="52"/>
    </location>
</feature>
<protein>
    <submittedName>
        <fullName evidence="9">Biopolymer transport protein TolR</fullName>
    </submittedName>
</protein>
<dbReference type="Gene3D" id="3.30.420.270">
    <property type="match status" value="1"/>
</dbReference>
<dbReference type="AlphaFoldDB" id="A0A239A5T2"/>
<dbReference type="PANTHER" id="PTHR30558">
    <property type="entry name" value="EXBD MEMBRANE COMPONENT OF PMF-DRIVEN MACROMOLECULE IMPORT SYSTEM"/>
    <property type="match status" value="1"/>
</dbReference>
<dbReference type="RefSeq" id="WP_089273986.1">
    <property type="nucleotide sequence ID" value="NZ_FZOC01000003.1"/>
</dbReference>